<evidence type="ECO:0000313" key="2">
    <source>
        <dbReference type="Proteomes" id="UP001234989"/>
    </source>
</evidence>
<protein>
    <submittedName>
        <fullName evidence="1">Uncharacterized protein</fullName>
    </submittedName>
</protein>
<reference evidence="1" key="1">
    <citation type="submission" date="2023-08" db="EMBL/GenBank/DDBJ databases">
        <title>A de novo genome assembly of Solanum verrucosum Schlechtendal, a Mexican diploid species geographically isolated from the other diploid A-genome species in potato relatives.</title>
        <authorList>
            <person name="Hosaka K."/>
        </authorList>
    </citation>
    <scope>NUCLEOTIDE SEQUENCE</scope>
    <source>
        <tissue evidence="1">Young leaves</tissue>
    </source>
</reference>
<evidence type="ECO:0000313" key="1">
    <source>
        <dbReference type="EMBL" id="WMV08880.1"/>
    </source>
</evidence>
<sequence>MAGVMKSNNALPSQEPEDLDKALEAEALDKAIVIHKDHQVLHGDRLGGHDTVVLDMVEFEEDPLLCSEEVVNMYSSTNREKLLTGCSLGSQEQVHNFRSDELGTRVDLSIAFHLQIDGQLERTIQVLEDMLRACALEFGVGEVSYELAMPPMFSTMHQVFHVSMLLQYVHDESHVLQYEAIRLDDRLTFLEEPIAILARDV</sequence>
<dbReference type="Proteomes" id="UP001234989">
    <property type="component" value="Chromosome 1"/>
</dbReference>
<gene>
    <name evidence="1" type="ORF">MTR67_002265</name>
</gene>
<dbReference type="PANTHER" id="PTHR46148">
    <property type="entry name" value="CHROMO DOMAIN-CONTAINING PROTEIN"/>
    <property type="match status" value="1"/>
</dbReference>
<proteinExistence type="predicted"/>
<dbReference type="PANTHER" id="PTHR46148:SF60">
    <property type="entry name" value="CHROMO DOMAIN-CONTAINING PROTEIN"/>
    <property type="match status" value="1"/>
</dbReference>
<organism evidence="1 2">
    <name type="scientific">Solanum verrucosum</name>
    <dbReference type="NCBI Taxonomy" id="315347"/>
    <lineage>
        <taxon>Eukaryota</taxon>
        <taxon>Viridiplantae</taxon>
        <taxon>Streptophyta</taxon>
        <taxon>Embryophyta</taxon>
        <taxon>Tracheophyta</taxon>
        <taxon>Spermatophyta</taxon>
        <taxon>Magnoliopsida</taxon>
        <taxon>eudicotyledons</taxon>
        <taxon>Gunneridae</taxon>
        <taxon>Pentapetalae</taxon>
        <taxon>asterids</taxon>
        <taxon>lamiids</taxon>
        <taxon>Solanales</taxon>
        <taxon>Solanaceae</taxon>
        <taxon>Solanoideae</taxon>
        <taxon>Solaneae</taxon>
        <taxon>Solanum</taxon>
    </lineage>
</organism>
<dbReference type="EMBL" id="CP133612">
    <property type="protein sequence ID" value="WMV08880.1"/>
    <property type="molecule type" value="Genomic_DNA"/>
</dbReference>
<dbReference type="AlphaFoldDB" id="A0AAF0PTC2"/>
<keyword evidence="2" id="KW-1185">Reference proteome</keyword>
<name>A0AAF0PTC2_SOLVR</name>
<accession>A0AAF0PTC2</accession>